<evidence type="ECO:0000256" key="2">
    <source>
        <dbReference type="ARBA" id="ARBA00022692"/>
    </source>
</evidence>
<keyword evidence="4 5" id="KW-0472">Membrane</keyword>
<name>A0A843B8V9_9BURK</name>
<dbReference type="AlphaFoldDB" id="A0A843B8V9"/>
<protein>
    <submittedName>
        <fullName evidence="7">Aromatic acid exporter family protein</fullName>
    </submittedName>
</protein>
<sequence length="355" mass="37484">MFRIARSTLNNRVAQAWRDAAVSAIAAGIAWVLAIWLFGHPHPVFAAVTAIVCLSPGLPSHGKQAVGLMLGVATGIVIGEAAFFLLPEGLLVPDGLSLLRLTVATFFSILIAAAFGQAAVVAIQAGCSAVLVLALGPHSAGLVRLEDVVVGVTVGLFFSQVLLTPNPVRQIDVAASDLFRGLSRSFEDCVDALKHQNTHKAISALNRFSAAHASLIALSAGIDSARYEARWSLRGRLAKRSVVETAARYDRAAIRLYASSLLFGEAFSDVMRKNMESAPEGLADCLVGVASRCACLAGEQPSAPSHTLALEVLSVPLEWQSAVDHLRAASRILEGLEVLHLRSTGTVATKTQVRI</sequence>
<accession>A0A843B8V9</accession>
<evidence type="ECO:0000313" key="8">
    <source>
        <dbReference type="Proteomes" id="UP000530032"/>
    </source>
</evidence>
<gene>
    <name evidence="7" type="ORF">HF327_011650</name>
</gene>
<feature type="transmembrane region" description="Helical" evidence="5">
    <location>
        <begin position="66"/>
        <end position="86"/>
    </location>
</feature>
<feature type="transmembrane region" description="Helical" evidence="5">
    <location>
        <begin position="106"/>
        <end position="133"/>
    </location>
</feature>
<reference evidence="7" key="1">
    <citation type="submission" date="2020-12" db="EMBL/GenBank/DDBJ databases">
        <title>Comamonas sp. nov., isolated from stream water.</title>
        <authorList>
            <person name="Park K.-H."/>
        </authorList>
    </citation>
    <scope>NUCLEOTIDE SEQUENCE</scope>
    <source>
        <strain evidence="7">EJ-4</strain>
    </source>
</reference>
<feature type="domain" description="Integral membrane bound transporter" evidence="6">
    <location>
        <begin position="30"/>
        <end position="158"/>
    </location>
</feature>
<keyword evidence="2 5" id="KW-0812">Transmembrane</keyword>
<evidence type="ECO:0000259" key="6">
    <source>
        <dbReference type="Pfam" id="PF13515"/>
    </source>
</evidence>
<evidence type="ECO:0000256" key="1">
    <source>
        <dbReference type="ARBA" id="ARBA00004141"/>
    </source>
</evidence>
<evidence type="ECO:0000256" key="3">
    <source>
        <dbReference type="ARBA" id="ARBA00022989"/>
    </source>
</evidence>
<keyword evidence="8" id="KW-1185">Reference proteome</keyword>
<proteinExistence type="predicted"/>
<dbReference type="InterPro" id="IPR049453">
    <property type="entry name" value="Memb_transporter_dom"/>
</dbReference>
<feature type="transmembrane region" description="Helical" evidence="5">
    <location>
        <begin position="20"/>
        <end position="38"/>
    </location>
</feature>
<dbReference type="EMBL" id="JABBCQ020000009">
    <property type="protein sequence ID" value="MBI1625154.1"/>
    <property type="molecule type" value="Genomic_DNA"/>
</dbReference>
<comment type="subcellular location">
    <subcellularLocation>
        <location evidence="1">Membrane</location>
        <topology evidence="1">Multi-pass membrane protein</topology>
    </subcellularLocation>
</comment>
<dbReference type="Pfam" id="PF13515">
    <property type="entry name" value="FUSC_2"/>
    <property type="match status" value="1"/>
</dbReference>
<keyword evidence="3 5" id="KW-1133">Transmembrane helix</keyword>
<organism evidence="7 8">
    <name type="scientific">Comamonas suwonensis</name>
    <dbReference type="NCBI Taxonomy" id="2606214"/>
    <lineage>
        <taxon>Bacteria</taxon>
        <taxon>Pseudomonadati</taxon>
        <taxon>Pseudomonadota</taxon>
        <taxon>Betaproteobacteria</taxon>
        <taxon>Burkholderiales</taxon>
        <taxon>Comamonadaceae</taxon>
        <taxon>Comamonas</taxon>
    </lineage>
</organism>
<comment type="caution">
    <text evidence="7">The sequence shown here is derived from an EMBL/GenBank/DDBJ whole genome shotgun (WGS) entry which is preliminary data.</text>
</comment>
<evidence type="ECO:0000313" key="7">
    <source>
        <dbReference type="EMBL" id="MBI1625154.1"/>
    </source>
</evidence>
<dbReference type="RefSeq" id="WP_099735936.1">
    <property type="nucleotide sequence ID" value="NZ_JABBCQ020000009.1"/>
</dbReference>
<dbReference type="GO" id="GO:0016020">
    <property type="term" value="C:membrane"/>
    <property type="evidence" value="ECO:0007669"/>
    <property type="project" value="UniProtKB-SubCell"/>
</dbReference>
<evidence type="ECO:0000256" key="5">
    <source>
        <dbReference type="SAM" id="Phobius"/>
    </source>
</evidence>
<dbReference type="Proteomes" id="UP000530032">
    <property type="component" value="Unassembled WGS sequence"/>
</dbReference>
<evidence type="ECO:0000256" key="4">
    <source>
        <dbReference type="ARBA" id="ARBA00023136"/>
    </source>
</evidence>